<proteinExistence type="inferred from homology"/>
<evidence type="ECO:0000259" key="7">
    <source>
        <dbReference type="PROSITE" id="PS51387"/>
    </source>
</evidence>
<keyword evidence="6" id="KW-0732">Signal</keyword>
<evidence type="ECO:0000256" key="2">
    <source>
        <dbReference type="ARBA" id="ARBA00005466"/>
    </source>
</evidence>
<evidence type="ECO:0000256" key="6">
    <source>
        <dbReference type="SAM" id="SignalP"/>
    </source>
</evidence>
<dbReference type="InterPro" id="IPR012951">
    <property type="entry name" value="BBE"/>
</dbReference>
<dbReference type="Pfam" id="PF01565">
    <property type="entry name" value="FAD_binding_4"/>
    <property type="match status" value="1"/>
</dbReference>
<evidence type="ECO:0000313" key="9">
    <source>
        <dbReference type="Proteomes" id="UP000239899"/>
    </source>
</evidence>
<dbReference type="InterPro" id="IPR016169">
    <property type="entry name" value="FAD-bd_PCMH_sub2"/>
</dbReference>
<accession>A0A2P6U071</accession>
<comment type="similarity">
    <text evidence="2">Belongs to the oxygen-dependent FAD-linked oxidoreductase family.</text>
</comment>
<keyword evidence="3" id="KW-0285">Flavoprotein</keyword>
<gene>
    <name evidence="8" type="ORF">C2E21_1805</name>
</gene>
<dbReference type="SUPFAM" id="SSF56176">
    <property type="entry name" value="FAD-binding/transporter-associated domain-like"/>
    <property type="match status" value="1"/>
</dbReference>
<dbReference type="InterPro" id="IPR016166">
    <property type="entry name" value="FAD-bd_PCMH"/>
</dbReference>
<dbReference type="InterPro" id="IPR050416">
    <property type="entry name" value="FAD-linked_Oxidoreductase"/>
</dbReference>
<comment type="caution">
    <text evidence="8">The sequence shown here is derived from an EMBL/GenBank/DDBJ whole genome shotgun (WGS) entry which is preliminary data.</text>
</comment>
<dbReference type="Proteomes" id="UP000239899">
    <property type="component" value="Unassembled WGS sequence"/>
</dbReference>
<keyword evidence="4" id="KW-0274">FAD</keyword>
<keyword evidence="9" id="KW-1185">Reference proteome</keyword>
<dbReference type="Gene3D" id="3.40.462.20">
    <property type="match status" value="1"/>
</dbReference>
<dbReference type="EMBL" id="LHPG02000003">
    <property type="protein sequence ID" value="PRW59717.1"/>
    <property type="molecule type" value="Genomic_DNA"/>
</dbReference>
<dbReference type="PANTHER" id="PTHR42973">
    <property type="entry name" value="BINDING OXIDOREDUCTASE, PUTATIVE (AFU_ORTHOLOGUE AFUA_1G17690)-RELATED"/>
    <property type="match status" value="1"/>
</dbReference>
<dbReference type="OrthoDB" id="564417at2759"/>
<protein>
    <submittedName>
        <fullName evidence="8">Reticuline oxidase</fullName>
    </submittedName>
</protein>
<dbReference type="GO" id="GO:0071949">
    <property type="term" value="F:FAD binding"/>
    <property type="evidence" value="ECO:0007669"/>
    <property type="project" value="InterPro"/>
</dbReference>
<feature type="signal peptide" evidence="6">
    <location>
        <begin position="1"/>
        <end position="18"/>
    </location>
</feature>
<dbReference type="GO" id="GO:0016491">
    <property type="term" value="F:oxidoreductase activity"/>
    <property type="evidence" value="ECO:0007669"/>
    <property type="project" value="UniProtKB-KW"/>
</dbReference>
<evidence type="ECO:0000256" key="1">
    <source>
        <dbReference type="ARBA" id="ARBA00001974"/>
    </source>
</evidence>
<dbReference type="Gene3D" id="3.30.43.10">
    <property type="entry name" value="Uridine Diphospho-n-acetylenolpyruvylglucosamine Reductase, domain 2"/>
    <property type="match status" value="1"/>
</dbReference>
<dbReference type="PANTHER" id="PTHR42973:SF39">
    <property type="entry name" value="FAD-BINDING PCMH-TYPE DOMAIN-CONTAINING PROTEIN"/>
    <property type="match status" value="1"/>
</dbReference>
<sequence>MRPLASLLILCLAGCAAAIRGPALSPAQRFGRCLKSSVDGDVFLSSEQPAAVHEEAQLWNRLYSNSTPVAFVRPATVDGVAAAVKCAYGAGVKVVPKCGGHSFMGYSARDGTLGIDLSRLNKVTVSADRRTARVQGGTKQGQLYYAVWKQAGNTTAVVGGTCPTVGVGGFLQGGGLGFFTSQFGLACDQLIGLQMIDYQGRLVTADQRQNSNLLRAACGGGGGNFGIVTEFHIRLVQVPPLLTTSQLRLAGNQTAVDFMLWFQSHVLNTASHKLAFDLRLSTTGKNVAQVQLNLRWPGREAEMRAALVALSLLGPSSPWAPVLNPKNTTFEAPWILTAVADDKSSVPKTNTPEDLLRYEEIWATRRYLKEKSYCSLEPLPAATWARLFQSLARSKSAILVHRMGPKTAFAQVAPSATAFPWRKALFCLQHLKYFDNPEEVASVIAGLKDAKDVLAPHMPGMPGYVNYIDQDISPNPLFSYYGANLGWLRQVKRQFDPEARFSTNPLSIPPAAPQ</sequence>
<dbReference type="Pfam" id="PF08031">
    <property type="entry name" value="BBE"/>
    <property type="match status" value="1"/>
</dbReference>
<evidence type="ECO:0000256" key="5">
    <source>
        <dbReference type="ARBA" id="ARBA00023002"/>
    </source>
</evidence>
<dbReference type="PROSITE" id="PS51387">
    <property type="entry name" value="FAD_PCMH"/>
    <property type="match status" value="1"/>
</dbReference>
<name>A0A2P6U071_CHLSO</name>
<dbReference type="InterPro" id="IPR006094">
    <property type="entry name" value="Oxid_FAD_bind_N"/>
</dbReference>
<evidence type="ECO:0000256" key="3">
    <source>
        <dbReference type="ARBA" id="ARBA00022630"/>
    </source>
</evidence>
<feature type="domain" description="FAD-binding PCMH-type" evidence="7">
    <location>
        <begin position="64"/>
        <end position="238"/>
    </location>
</feature>
<reference evidence="8 9" key="1">
    <citation type="journal article" date="2018" name="Plant J.">
        <title>Genome sequences of Chlorella sorokiniana UTEX 1602 and Micractinium conductrix SAG 241.80: implications to maltose excretion by a green alga.</title>
        <authorList>
            <person name="Arriola M.B."/>
            <person name="Velmurugan N."/>
            <person name="Zhang Y."/>
            <person name="Plunkett M.H."/>
            <person name="Hondzo H."/>
            <person name="Barney B.M."/>
        </authorList>
    </citation>
    <scope>NUCLEOTIDE SEQUENCE [LARGE SCALE GENOMIC DNA]</scope>
    <source>
        <strain evidence="9">UTEX 1602</strain>
    </source>
</reference>
<evidence type="ECO:0000313" key="8">
    <source>
        <dbReference type="EMBL" id="PRW59717.1"/>
    </source>
</evidence>
<feature type="chain" id="PRO_5015175127" evidence="6">
    <location>
        <begin position="19"/>
        <end position="514"/>
    </location>
</feature>
<dbReference type="STRING" id="3076.A0A2P6U071"/>
<dbReference type="InterPro" id="IPR036318">
    <property type="entry name" value="FAD-bd_PCMH-like_sf"/>
</dbReference>
<evidence type="ECO:0000256" key="4">
    <source>
        <dbReference type="ARBA" id="ARBA00022827"/>
    </source>
</evidence>
<organism evidence="8 9">
    <name type="scientific">Chlorella sorokiniana</name>
    <name type="common">Freshwater green alga</name>
    <dbReference type="NCBI Taxonomy" id="3076"/>
    <lineage>
        <taxon>Eukaryota</taxon>
        <taxon>Viridiplantae</taxon>
        <taxon>Chlorophyta</taxon>
        <taxon>core chlorophytes</taxon>
        <taxon>Trebouxiophyceae</taxon>
        <taxon>Chlorellales</taxon>
        <taxon>Chlorellaceae</taxon>
        <taxon>Chlorella clade</taxon>
        <taxon>Chlorella</taxon>
    </lineage>
</organism>
<keyword evidence="5" id="KW-0560">Oxidoreductase</keyword>
<dbReference type="Gene3D" id="3.30.465.10">
    <property type="match status" value="1"/>
</dbReference>
<dbReference type="AlphaFoldDB" id="A0A2P6U071"/>
<comment type="cofactor">
    <cofactor evidence="1">
        <name>FAD</name>
        <dbReference type="ChEBI" id="CHEBI:57692"/>
    </cofactor>
</comment>
<dbReference type="InterPro" id="IPR016167">
    <property type="entry name" value="FAD-bd_PCMH_sub1"/>
</dbReference>